<organism evidence="12 13">
    <name type="scientific">Mycobacterium bovis (strain BCG / Pasteur 1173P2)</name>
    <dbReference type="NCBI Taxonomy" id="410289"/>
    <lineage>
        <taxon>Bacteria</taxon>
        <taxon>Bacillati</taxon>
        <taxon>Actinomycetota</taxon>
        <taxon>Actinomycetes</taxon>
        <taxon>Mycobacteriales</taxon>
        <taxon>Mycobacteriaceae</taxon>
        <taxon>Mycobacterium</taxon>
        <taxon>Mycobacterium tuberculosis complex</taxon>
    </lineage>
</organism>
<dbReference type="PANTHER" id="PTHR46696:SF1">
    <property type="entry name" value="CYTOCHROME P450 YJIB-RELATED"/>
    <property type="match status" value="1"/>
</dbReference>
<comment type="similarity">
    <text evidence="3 11">Belongs to the cytochrome P450 family.</text>
</comment>
<dbReference type="InterPro" id="IPR017972">
    <property type="entry name" value="Cyt_P450_CS"/>
</dbReference>
<keyword evidence="8 11" id="KW-0408">Iron</keyword>
<evidence type="ECO:0000256" key="1">
    <source>
        <dbReference type="ARBA" id="ARBA00001971"/>
    </source>
</evidence>
<evidence type="ECO:0000313" key="12">
    <source>
        <dbReference type="EMBL" id="CAL72281.1"/>
    </source>
</evidence>
<dbReference type="PANTHER" id="PTHR46696">
    <property type="entry name" value="P450, PUTATIVE (EUROFUNG)-RELATED"/>
    <property type="match status" value="1"/>
</dbReference>
<dbReference type="GO" id="GO:0016705">
    <property type="term" value="F:oxidoreductase activity, acting on paired donors, with incorporation or reduction of molecular oxygen"/>
    <property type="evidence" value="ECO:0007669"/>
    <property type="project" value="InterPro"/>
</dbReference>
<dbReference type="SUPFAM" id="SSF48264">
    <property type="entry name" value="Cytochrome P450"/>
    <property type="match status" value="1"/>
</dbReference>
<dbReference type="KEGG" id="mbb:BCG_2293"/>
<dbReference type="PROSITE" id="PS00086">
    <property type="entry name" value="CYTOCHROME_P450"/>
    <property type="match status" value="1"/>
</dbReference>
<reference evidence="12 13" key="1">
    <citation type="journal article" date="2007" name="Proc. Natl. Acad. Sci. U.S.A.">
        <title>Genome plasticity of BCG and impact on vaccine efficacy.</title>
        <authorList>
            <person name="Brosch R."/>
            <person name="Gordon S.V."/>
            <person name="Garnier T."/>
            <person name="Eiglmeier K."/>
            <person name="Frigui W."/>
            <person name="Valenti P."/>
            <person name="Dos Santos S."/>
            <person name="Duthoy S."/>
            <person name="Lacroix C."/>
            <person name="Garcia-Pelayo C."/>
            <person name="Inwald J.K."/>
            <person name="Golby P."/>
            <person name="Garcia J.N."/>
            <person name="Hewinson R.G."/>
            <person name="Behr M.A."/>
            <person name="Quail M.A."/>
            <person name="Churcher C."/>
            <person name="Barrell B.G."/>
            <person name="Parkhill J."/>
            <person name="Cole S.T."/>
        </authorList>
    </citation>
    <scope>NUCLEOTIDE SEQUENCE [LARGE SCALE GENOMIC DNA]</scope>
    <source>
        <strain evidence="13">BCG / Pasteur 1173P2</strain>
    </source>
</reference>
<keyword evidence="7 11" id="KW-0560">Oxidoreductase</keyword>
<dbReference type="FunFam" id="1.10.630.10:FF:000142">
    <property type="entry name" value="Mycocyclosin synthase"/>
    <property type="match status" value="1"/>
</dbReference>
<keyword evidence="4" id="KW-0963">Cytoplasm</keyword>
<keyword evidence="9 11" id="KW-0503">Monooxygenase</keyword>
<dbReference type="Gene3D" id="1.10.630.10">
    <property type="entry name" value="Cytochrome P450"/>
    <property type="match status" value="1"/>
</dbReference>
<comment type="cofactor">
    <cofactor evidence="1">
        <name>heme</name>
        <dbReference type="ChEBI" id="CHEBI:30413"/>
    </cofactor>
</comment>
<dbReference type="HOGENOM" id="CLU_033716_1_1_11"/>
<dbReference type="InterPro" id="IPR002397">
    <property type="entry name" value="Cyt_P450_B"/>
</dbReference>
<dbReference type="GO" id="GO:0005737">
    <property type="term" value="C:cytoplasm"/>
    <property type="evidence" value="ECO:0007669"/>
    <property type="project" value="UniProtKB-SubCell"/>
</dbReference>
<keyword evidence="5 11" id="KW-0349">Heme</keyword>
<comment type="subcellular location">
    <subcellularLocation>
        <location evidence="2">Cytoplasm</location>
    </subcellularLocation>
</comment>
<dbReference type="SMR" id="A0A0H3M6X2"/>
<evidence type="ECO:0000256" key="8">
    <source>
        <dbReference type="ARBA" id="ARBA00023004"/>
    </source>
</evidence>
<dbReference type="EMBL" id="AM408590">
    <property type="protein sequence ID" value="CAL72281.1"/>
    <property type="molecule type" value="Genomic_DNA"/>
</dbReference>
<proteinExistence type="inferred from homology"/>
<evidence type="ECO:0000256" key="2">
    <source>
        <dbReference type="ARBA" id="ARBA00004496"/>
    </source>
</evidence>
<dbReference type="GO" id="GO:0004497">
    <property type="term" value="F:monooxygenase activity"/>
    <property type="evidence" value="ECO:0007669"/>
    <property type="project" value="UniProtKB-KW"/>
</dbReference>
<dbReference type="Pfam" id="PF00067">
    <property type="entry name" value="p450"/>
    <property type="match status" value="1"/>
</dbReference>
<evidence type="ECO:0000256" key="3">
    <source>
        <dbReference type="ARBA" id="ARBA00010617"/>
    </source>
</evidence>
<dbReference type="GO" id="GO:0005506">
    <property type="term" value="F:iron ion binding"/>
    <property type="evidence" value="ECO:0007669"/>
    <property type="project" value="InterPro"/>
</dbReference>
<evidence type="ECO:0000256" key="9">
    <source>
        <dbReference type="ARBA" id="ARBA00023033"/>
    </source>
</evidence>
<dbReference type="GO" id="GO:0020037">
    <property type="term" value="F:heme binding"/>
    <property type="evidence" value="ECO:0007669"/>
    <property type="project" value="InterPro"/>
</dbReference>
<evidence type="ECO:0000256" key="7">
    <source>
        <dbReference type="ARBA" id="ARBA00023002"/>
    </source>
</evidence>
<gene>
    <name evidence="12" type="primary">cyp121</name>
    <name evidence="12" type="ordered locus">BCG_2293</name>
</gene>
<dbReference type="InterPro" id="IPR036396">
    <property type="entry name" value="Cyt_P450_sf"/>
</dbReference>
<evidence type="ECO:0000256" key="5">
    <source>
        <dbReference type="ARBA" id="ARBA00022617"/>
    </source>
</evidence>
<dbReference type="InterPro" id="IPR001128">
    <property type="entry name" value="Cyt_P450"/>
</dbReference>
<keyword evidence="6 11" id="KW-0479">Metal-binding</keyword>
<sequence>MTATVLLEVPFSARGDRIPDAVAELRTREPIRKVRTITGAEAWLVSSYALCTQVLEDRRFSMKETAAAGAPRLNALTVPPEVVNNMGNIADAGLRKAVMKAITPKAPGLEQFLRDTANSLLDNLITEGAPADLRNDFADPLATALHCKVLGIPQEDGPKLFRSLSIAFMSSADPIPAAKINWDRDIEYMAGILENPNITTGLMGELSRLRKDPAYSHVSDELFATIGVTFFGAGVISTGSFLTTALISLIQRPQLRNLLHEKPELIPAGVEELLRINLSFADGLPRLATADIQVGDVLVRKGELVLVLLEGANFDPEHFPNPGSIELDRPNPTSHLAFGRGQHFCPGSALGRRHAQIGIEALLKKMPGVDLAVPIDQLVWRTRFQRRIPERLPVLW</sequence>
<evidence type="ECO:0000256" key="6">
    <source>
        <dbReference type="ARBA" id="ARBA00022723"/>
    </source>
</evidence>
<name>A0A0H3M6X2_MYCBP</name>
<accession>A0A0H3M6X2</accession>
<evidence type="ECO:0000256" key="4">
    <source>
        <dbReference type="ARBA" id="ARBA00022490"/>
    </source>
</evidence>
<protein>
    <recommendedName>
        <fullName evidence="10">Cytochrome P450 MT2</fullName>
    </recommendedName>
</protein>
<dbReference type="Proteomes" id="UP000001472">
    <property type="component" value="Chromosome"/>
</dbReference>
<dbReference type="AlphaFoldDB" id="A0A0H3M6X2"/>
<evidence type="ECO:0000256" key="11">
    <source>
        <dbReference type="RuleBase" id="RU000461"/>
    </source>
</evidence>
<dbReference type="RefSeq" id="WP_003411685.1">
    <property type="nucleotide sequence ID" value="NC_008769.1"/>
</dbReference>
<evidence type="ECO:0000256" key="10">
    <source>
        <dbReference type="ARBA" id="ARBA00080238"/>
    </source>
</evidence>
<dbReference type="PRINTS" id="PR00359">
    <property type="entry name" value="BP450"/>
</dbReference>
<evidence type="ECO:0000313" key="13">
    <source>
        <dbReference type="Proteomes" id="UP000001472"/>
    </source>
</evidence>